<keyword evidence="2" id="KW-0812">Transmembrane</keyword>
<dbReference type="InterPro" id="IPR013106">
    <property type="entry name" value="Ig_V-set"/>
</dbReference>
<dbReference type="InterPro" id="IPR050380">
    <property type="entry name" value="Immune_Resp_Modulators"/>
</dbReference>
<keyword evidence="2" id="KW-0472">Membrane</keyword>
<feature type="domain" description="Ig-like" evidence="4">
    <location>
        <begin position="288"/>
        <end position="386"/>
    </location>
</feature>
<dbReference type="AlphaFoldDB" id="A0A401S2H6"/>
<dbReference type="InterPro" id="IPR036179">
    <property type="entry name" value="Ig-like_dom_sf"/>
</dbReference>
<dbReference type="Proteomes" id="UP000287033">
    <property type="component" value="Unassembled WGS sequence"/>
</dbReference>
<dbReference type="PANTHER" id="PTHR23411">
    <property type="entry name" value="TAPASIN"/>
    <property type="match status" value="1"/>
</dbReference>
<proteinExistence type="predicted"/>
<dbReference type="SMART" id="SM00407">
    <property type="entry name" value="IGc1"/>
    <property type="match status" value="1"/>
</dbReference>
<feature type="domain" description="Ig-like" evidence="4">
    <location>
        <begin position="190"/>
        <end position="269"/>
    </location>
</feature>
<organism evidence="5 6">
    <name type="scientific">Chiloscyllium punctatum</name>
    <name type="common">Brownbanded bambooshark</name>
    <name type="synonym">Hemiscyllium punctatum</name>
    <dbReference type="NCBI Taxonomy" id="137246"/>
    <lineage>
        <taxon>Eukaryota</taxon>
        <taxon>Metazoa</taxon>
        <taxon>Chordata</taxon>
        <taxon>Craniata</taxon>
        <taxon>Vertebrata</taxon>
        <taxon>Chondrichthyes</taxon>
        <taxon>Elasmobranchii</taxon>
        <taxon>Galeomorphii</taxon>
        <taxon>Galeoidea</taxon>
        <taxon>Orectolobiformes</taxon>
        <taxon>Hemiscylliidae</taxon>
        <taxon>Chiloscyllium</taxon>
    </lineage>
</organism>
<gene>
    <name evidence="5" type="ORF">chiPu_0003009</name>
</gene>
<comment type="caution">
    <text evidence="5">The sequence shown here is derived from an EMBL/GenBank/DDBJ whole genome shotgun (WGS) entry which is preliminary data.</text>
</comment>
<dbReference type="InterPro" id="IPR003597">
    <property type="entry name" value="Ig_C1-set"/>
</dbReference>
<dbReference type="OrthoDB" id="354769at2759"/>
<evidence type="ECO:0000256" key="2">
    <source>
        <dbReference type="SAM" id="Phobius"/>
    </source>
</evidence>
<dbReference type="InterPro" id="IPR003599">
    <property type="entry name" value="Ig_sub"/>
</dbReference>
<protein>
    <recommendedName>
        <fullName evidence="4">Ig-like domain-containing protein</fullName>
    </recommendedName>
</protein>
<dbReference type="InterPro" id="IPR013783">
    <property type="entry name" value="Ig-like_fold"/>
</dbReference>
<dbReference type="PROSITE" id="PS00290">
    <property type="entry name" value="IG_MHC"/>
    <property type="match status" value="1"/>
</dbReference>
<name>A0A401S2H6_CHIPU</name>
<feature type="chain" id="PRO_5019169395" description="Ig-like domain-containing protein" evidence="3">
    <location>
        <begin position="21"/>
        <end position="435"/>
    </location>
</feature>
<evidence type="ECO:0000313" key="5">
    <source>
        <dbReference type="EMBL" id="GCC24607.1"/>
    </source>
</evidence>
<dbReference type="EMBL" id="BEZZ01000062">
    <property type="protein sequence ID" value="GCC24607.1"/>
    <property type="molecule type" value="Genomic_DNA"/>
</dbReference>
<evidence type="ECO:0000256" key="3">
    <source>
        <dbReference type="SAM" id="SignalP"/>
    </source>
</evidence>
<evidence type="ECO:0000259" key="4">
    <source>
        <dbReference type="PROSITE" id="PS50835"/>
    </source>
</evidence>
<dbReference type="Gene3D" id="2.60.40.10">
    <property type="entry name" value="Immunoglobulins"/>
    <property type="match status" value="3"/>
</dbReference>
<accession>A0A401S2H6</accession>
<keyword evidence="6" id="KW-1185">Reference proteome</keyword>
<keyword evidence="3" id="KW-0732">Signal</keyword>
<feature type="transmembrane region" description="Helical" evidence="2">
    <location>
        <begin position="402"/>
        <end position="423"/>
    </location>
</feature>
<evidence type="ECO:0000256" key="1">
    <source>
        <dbReference type="ARBA" id="ARBA00023180"/>
    </source>
</evidence>
<reference evidence="5 6" key="1">
    <citation type="journal article" date="2018" name="Nat. Ecol. Evol.">
        <title>Shark genomes provide insights into elasmobranch evolution and the origin of vertebrates.</title>
        <authorList>
            <person name="Hara Y"/>
            <person name="Yamaguchi K"/>
            <person name="Onimaru K"/>
            <person name="Kadota M"/>
            <person name="Koyanagi M"/>
            <person name="Keeley SD"/>
            <person name="Tatsumi K"/>
            <person name="Tanaka K"/>
            <person name="Motone F"/>
            <person name="Kageyama Y"/>
            <person name="Nozu R"/>
            <person name="Adachi N"/>
            <person name="Nishimura O"/>
            <person name="Nakagawa R"/>
            <person name="Tanegashima C"/>
            <person name="Kiyatake I"/>
            <person name="Matsumoto R"/>
            <person name="Murakumo K"/>
            <person name="Nishida K"/>
            <person name="Terakita A"/>
            <person name="Kuratani S"/>
            <person name="Sato K"/>
            <person name="Hyodo S Kuraku.S."/>
        </authorList>
    </citation>
    <scope>NUCLEOTIDE SEQUENCE [LARGE SCALE GENOMIC DNA]</scope>
</reference>
<dbReference type="InterPro" id="IPR007110">
    <property type="entry name" value="Ig-like_dom"/>
</dbReference>
<sequence>MYLEMFLLYFCIFAAGIVQAQNGRRIPGRKLDCVFVEQKQNEGADMFVPTTIKRKANLLFGDIITNEEAIIFKVQESSLDIFQYADEKLDTVGCEISRYSTHGIHVPWPHQGKETIEDVWFTVTLKHSPSRFTVTSFMRKIEEPDSQKVEKSEAKTDDEDLVIADTDTLFVQVVYIVHTRTPLIRTKLKQDLVLDCGYKIDHSTDFNIDWRYQHKGNKKKLFAYNGRHQRVEYIEKGVELFMDQIKQGNASLLLRNIGVKDEGSYLCSVYVPPLFGTHTIEVEIMESPIVSVYPDSVSLIEGDEQKLVCDAGRYYPLDVEVKWLRQKGERHMLPVYMTNVIFSPHKQNMDGTYNVTSFFRFTASLRDNGVTYTCRVEHASVDKPIKRYIQVSVEAQSRTLQFFLLTVVIIFICAVVIMLLIYLKKVAEKNKKKPY</sequence>
<evidence type="ECO:0000313" key="6">
    <source>
        <dbReference type="Proteomes" id="UP000287033"/>
    </source>
</evidence>
<dbReference type="PROSITE" id="PS50835">
    <property type="entry name" value="IG_LIKE"/>
    <property type="match status" value="2"/>
</dbReference>
<dbReference type="OMA" id="YLHSAWR"/>
<dbReference type="Pfam" id="PF07686">
    <property type="entry name" value="V-set"/>
    <property type="match status" value="1"/>
</dbReference>
<dbReference type="STRING" id="137246.A0A401S2H6"/>
<dbReference type="SMART" id="SM00409">
    <property type="entry name" value="IG"/>
    <property type="match status" value="2"/>
</dbReference>
<keyword evidence="2" id="KW-1133">Transmembrane helix</keyword>
<dbReference type="Pfam" id="PF07654">
    <property type="entry name" value="C1-set"/>
    <property type="match status" value="1"/>
</dbReference>
<dbReference type="SUPFAM" id="SSF48726">
    <property type="entry name" value="Immunoglobulin"/>
    <property type="match status" value="3"/>
</dbReference>
<keyword evidence="1" id="KW-0325">Glycoprotein</keyword>
<dbReference type="InterPro" id="IPR003006">
    <property type="entry name" value="Ig/MHC_CS"/>
</dbReference>
<feature type="signal peptide" evidence="3">
    <location>
        <begin position="1"/>
        <end position="20"/>
    </location>
</feature>